<sequence length="211" mass="23755">MMTPILESSPFLEETTQFVLSSPIALTFIDSLAFVESVDDTIPLLLSMMSDIIEWQKEGPAVRERRQLILTKLWEEGLLDEFEKLIQCHCRLDPSTHIFFWGQDLLTNLGGNARWRPKFGVLGGEPRWRGDAMQTTVGRGQECERRMSVVSFHPGSVAVSSSRLARLPPTPLAGRPSHLHTLIHVGHLFCFGSQIDSLNAHSTQLQTHIVR</sequence>
<comment type="caution">
    <text evidence="1">The sequence shown here is derived from an EMBL/GenBank/DDBJ whole genome shotgun (WGS) entry which is preliminary data.</text>
</comment>
<gene>
    <name evidence="1" type="ORF">BLNAU_18337</name>
</gene>
<evidence type="ECO:0000313" key="1">
    <source>
        <dbReference type="EMBL" id="KAK2946741.1"/>
    </source>
</evidence>
<proteinExistence type="predicted"/>
<accession>A0ABQ9X4N7</accession>
<reference evidence="1 2" key="1">
    <citation type="journal article" date="2022" name="bioRxiv">
        <title>Genomics of Preaxostyla Flagellates Illuminates Evolutionary Transitions and the Path Towards Mitochondrial Loss.</title>
        <authorList>
            <person name="Novak L.V.F."/>
            <person name="Treitli S.C."/>
            <person name="Pyrih J."/>
            <person name="Halakuc P."/>
            <person name="Pipaliya S.V."/>
            <person name="Vacek V."/>
            <person name="Brzon O."/>
            <person name="Soukal P."/>
            <person name="Eme L."/>
            <person name="Dacks J.B."/>
            <person name="Karnkowska A."/>
            <person name="Elias M."/>
            <person name="Hampl V."/>
        </authorList>
    </citation>
    <scope>NUCLEOTIDE SEQUENCE [LARGE SCALE GENOMIC DNA]</scope>
    <source>
        <strain evidence="1">NAU3</strain>
        <tissue evidence="1">Gut</tissue>
    </source>
</reference>
<keyword evidence="2" id="KW-1185">Reference proteome</keyword>
<dbReference type="Proteomes" id="UP001281761">
    <property type="component" value="Unassembled WGS sequence"/>
</dbReference>
<protein>
    <submittedName>
        <fullName evidence="1">Uncharacterized protein</fullName>
    </submittedName>
</protein>
<evidence type="ECO:0000313" key="2">
    <source>
        <dbReference type="Proteomes" id="UP001281761"/>
    </source>
</evidence>
<dbReference type="EMBL" id="JARBJD010000220">
    <property type="protein sequence ID" value="KAK2946741.1"/>
    <property type="molecule type" value="Genomic_DNA"/>
</dbReference>
<organism evidence="1 2">
    <name type="scientific">Blattamonas nauphoetae</name>
    <dbReference type="NCBI Taxonomy" id="2049346"/>
    <lineage>
        <taxon>Eukaryota</taxon>
        <taxon>Metamonada</taxon>
        <taxon>Preaxostyla</taxon>
        <taxon>Oxymonadida</taxon>
        <taxon>Blattamonas</taxon>
    </lineage>
</organism>
<name>A0ABQ9X4N7_9EUKA</name>